<feature type="binding site" evidence="7">
    <location>
        <position position="121"/>
    </location>
    <ligand>
        <name>FAD</name>
        <dbReference type="ChEBI" id="CHEBI:57692"/>
    </ligand>
</feature>
<evidence type="ECO:0000256" key="4">
    <source>
        <dbReference type="ARBA" id="ARBA00022827"/>
    </source>
</evidence>
<dbReference type="PANTHER" id="PTHR19370:SF184">
    <property type="entry name" value="NADH-CYTOCHROME B5 REDUCTASE-LIKE"/>
    <property type="match status" value="1"/>
</dbReference>
<dbReference type="InterPro" id="IPR019180">
    <property type="entry name" value="Oxidoreductase-like_N"/>
</dbReference>
<dbReference type="InterPro" id="IPR001433">
    <property type="entry name" value="OxRdtase_FAD/NAD-bd"/>
</dbReference>
<feature type="domain" description="FAD-binding FR-type" evidence="9">
    <location>
        <begin position="68"/>
        <end position="170"/>
    </location>
</feature>
<evidence type="ECO:0000256" key="7">
    <source>
        <dbReference type="PIRSR" id="PIRSR601834-1"/>
    </source>
</evidence>
<dbReference type="Pfam" id="PF00970">
    <property type="entry name" value="FAD_binding_6"/>
    <property type="match status" value="1"/>
</dbReference>
<dbReference type="Pfam" id="PF00175">
    <property type="entry name" value="NAD_binding_1"/>
    <property type="match status" value="1"/>
</dbReference>
<feature type="binding site" evidence="7">
    <location>
        <position position="144"/>
    </location>
    <ligand>
        <name>FAD</name>
        <dbReference type="ChEBI" id="CHEBI:57692"/>
    </ligand>
</feature>
<dbReference type="PANTHER" id="PTHR19370">
    <property type="entry name" value="NADH-CYTOCHROME B5 REDUCTASE"/>
    <property type="match status" value="1"/>
</dbReference>
<dbReference type="EC" id="1.6.2.2" evidence="8"/>
<dbReference type="PRINTS" id="PR00406">
    <property type="entry name" value="CYTB5RDTASE"/>
</dbReference>
<evidence type="ECO:0000313" key="10">
    <source>
        <dbReference type="EMBL" id="JAI61794.1"/>
    </source>
</evidence>
<dbReference type="InterPro" id="IPR001709">
    <property type="entry name" value="Flavoprot_Pyr_Nucl_cyt_Rdtase"/>
</dbReference>
<keyword evidence="4 7" id="KW-0274">FAD</keyword>
<dbReference type="Pfam" id="PF09791">
    <property type="entry name" value="Oxidored-like"/>
    <property type="match status" value="1"/>
</dbReference>
<dbReference type="PRINTS" id="PR00371">
    <property type="entry name" value="FPNCR"/>
</dbReference>
<evidence type="ECO:0000256" key="3">
    <source>
        <dbReference type="ARBA" id="ARBA00022630"/>
    </source>
</evidence>
<comment type="cofactor">
    <cofactor evidence="1 7 8">
        <name>FAD</name>
        <dbReference type="ChEBI" id="CHEBI:57692"/>
    </cofactor>
</comment>
<dbReference type="CDD" id="cd06183">
    <property type="entry name" value="cyt_b5_reduct_like"/>
    <property type="match status" value="1"/>
</dbReference>
<dbReference type="EMBL" id="GDRN01082738">
    <property type="protein sequence ID" value="JAI61793.1"/>
    <property type="molecule type" value="Transcribed_RNA"/>
</dbReference>
<accession>A0A0P4W6J3</accession>
<comment type="similarity">
    <text evidence="2 8">Belongs to the flavoprotein pyridine nucleotide cytochrome reductase family.</text>
</comment>
<dbReference type="Gene3D" id="3.40.50.80">
    <property type="entry name" value="Nucleotide-binding domain of ferredoxin-NADP reductase (FNR) module"/>
    <property type="match status" value="1"/>
</dbReference>
<feature type="binding site" evidence="7">
    <location>
        <position position="119"/>
    </location>
    <ligand>
        <name>FAD</name>
        <dbReference type="ChEBI" id="CHEBI:57692"/>
    </ligand>
</feature>
<dbReference type="InterPro" id="IPR001834">
    <property type="entry name" value="CBR-like"/>
</dbReference>
<keyword evidence="5 8" id="KW-0560">Oxidoreductase</keyword>
<evidence type="ECO:0000256" key="8">
    <source>
        <dbReference type="RuleBase" id="RU361226"/>
    </source>
</evidence>
<evidence type="ECO:0000256" key="5">
    <source>
        <dbReference type="ARBA" id="ARBA00023002"/>
    </source>
</evidence>
<evidence type="ECO:0000256" key="2">
    <source>
        <dbReference type="ARBA" id="ARBA00006105"/>
    </source>
</evidence>
<dbReference type="GO" id="GO:0090524">
    <property type="term" value="F:cytochrome-b5 reductase activity, acting on NADH"/>
    <property type="evidence" value="ECO:0007669"/>
    <property type="project" value="UniProtKB-EC"/>
</dbReference>
<dbReference type="InterPro" id="IPR039261">
    <property type="entry name" value="FNR_nucleotide-bd"/>
</dbReference>
<evidence type="ECO:0000256" key="1">
    <source>
        <dbReference type="ARBA" id="ARBA00001974"/>
    </source>
</evidence>
<dbReference type="SUPFAM" id="SSF52343">
    <property type="entry name" value="Ferredoxin reductase-like, C-terminal NADP-linked domain"/>
    <property type="match status" value="1"/>
</dbReference>
<feature type="binding site" evidence="7">
    <location>
        <position position="145"/>
    </location>
    <ligand>
        <name>FAD</name>
        <dbReference type="ChEBI" id="CHEBI:57692"/>
    </ligand>
</feature>
<comment type="catalytic activity">
    <reaction evidence="8">
        <text>2 Fe(III)-[cytochrome b5] + NADH = 2 Fe(II)-[cytochrome b5] + NAD(+) + H(+)</text>
        <dbReference type="Rhea" id="RHEA:46680"/>
        <dbReference type="Rhea" id="RHEA-COMP:10438"/>
        <dbReference type="Rhea" id="RHEA-COMP:10439"/>
        <dbReference type="ChEBI" id="CHEBI:15378"/>
        <dbReference type="ChEBI" id="CHEBI:29033"/>
        <dbReference type="ChEBI" id="CHEBI:29034"/>
        <dbReference type="ChEBI" id="CHEBI:57540"/>
        <dbReference type="ChEBI" id="CHEBI:57945"/>
        <dbReference type="EC" id="1.6.2.2"/>
    </reaction>
</comment>
<keyword evidence="6 8" id="KW-0520">NAD</keyword>
<dbReference type="InterPro" id="IPR017938">
    <property type="entry name" value="Riboflavin_synthase-like_b-brl"/>
</dbReference>
<dbReference type="PROSITE" id="PS51384">
    <property type="entry name" value="FAD_FR"/>
    <property type="match status" value="1"/>
</dbReference>
<evidence type="ECO:0000256" key="6">
    <source>
        <dbReference type="ARBA" id="ARBA00023027"/>
    </source>
</evidence>
<dbReference type="InterPro" id="IPR017927">
    <property type="entry name" value="FAD-bd_FR_type"/>
</dbReference>
<feature type="binding site" evidence="7">
    <location>
        <position position="136"/>
    </location>
    <ligand>
        <name>FAD</name>
        <dbReference type="ChEBI" id="CHEBI:57692"/>
    </ligand>
</feature>
<evidence type="ECO:0000259" key="9">
    <source>
        <dbReference type="PROSITE" id="PS51384"/>
    </source>
</evidence>
<organism evidence="10">
    <name type="scientific">Scylla olivacea</name>
    <name type="common">Orange mud crab</name>
    <name type="synonym">Cancer olivacea</name>
    <dbReference type="NCBI Taxonomy" id="85551"/>
    <lineage>
        <taxon>Eukaryota</taxon>
        <taxon>Metazoa</taxon>
        <taxon>Ecdysozoa</taxon>
        <taxon>Arthropoda</taxon>
        <taxon>Crustacea</taxon>
        <taxon>Multicrustacea</taxon>
        <taxon>Malacostraca</taxon>
        <taxon>Eumalacostraca</taxon>
        <taxon>Eucarida</taxon>
        <taxon>Decapoda</taxon>
        <taxon>Pleocyemata</taxon>
        <taxon>Brachyura</taxon>
        <taxon>Eubrachyura</taxon>
        <taxon>Portunoidea</taxon>
        <taxon>Portunidae</taxon>
        <taxon>Portuninae</taxon>
        <taxon>Scylla</taxon>
    </lineage>
</organism>
<name>A0A0P4W6J3_SCYOL</name>
<dbReference type="EMBL" id="GDRN01082737">
    <property type="protein sequence ID" value="JAI61794.1"/>
    <property type="molecule type" value="Transcribed_RNA"/>
</dbReference>
<protein>
    <recommendedName>
        <fullName evidence="8">NADH-cytochrome b5 reductase</fullName>
        <ecNumber evidence="8">1.6.2.2</ecNumber>
    </recommendedName>
</protein>
<reference evidence="10" key="1">
    <citation type="submission" date="2015-09" db="EMBL/GenBank/DDBJ databases">
        <title>Scylla olivacea transcriptome.</title>
        <authorList>
            <person name="Ikhwanuddin M."/>
        </authorList>
    </citation>
    <scope>NUCLEOTIDE SEQUENCE</scope>
</reference>
<dbReference type="Gene3D" id="2.40.30.10">
    <property type="entry name" value="Translation factors"/>
    <property type="match status" value="1"/>
</dbReference>
<sequence length="308" mass="35317">MSRPATDIEDILPPKPQAPHPSDCCGTGCCPCVHDIYEQDLKTWRRQCDLIRGSTQEEHQTGAAIEPHKWTEFEIIKIDQVNKNTILYSFKIPDNKSLGIKVGQHVIVKQTKNGRLYTRQYTPITDIDKQSVFEVLIKIYPNGKVTQVIKNWKVGDLIPWRGPFGDFLYTPNTYKCILMLAAGTGIAPMYQIVKSIVQNEDDETAVKLCYASKTFSDVLLRSELAEFCQYWNFTMCYYLSEEKDVRGNKRYREEAEARRLSKAEVQQELERGPLHSTLVLVCGTKSFEKDMVNSAKNANVPDENIYKF</sequence>
<dbReference type="InterPro" id="IPR008333">
    <property type="entry name" value="Cbr1-like_FAD-bd_dom"/>
</dbReference>
<keyword evidence="3 7" id="KW-0285">Flavoprotein</keyword>
<feature type="binding site" evidence="7">
    <location>
        <position position="138"/>
    </location>
    <ligand>
        <name>FAD</name>
        <dbReference type="ChEBI" id="CHEBI:57692"/>
    </ligand>
</feature>
<proteinExistence type="inferred from homology"/>
<dbReference type="SUPFAM" id="SSF63380">
    <property type="entry name" value="Riboflavin synthase domain-like"/>
    <property type="match status" value="1"/>
</dbReference>
<dbReference type="AlphaFoldDB" id="A0A0P4W6J3"/>